<protein>
    <submittedName>
        <fullName evidence="1">Uncharacterized protein</fullName>
    </submittedName>
</protein>
<accession>A0A1M6A5P4</accession>
<gene>
    <name evidence="1" type="ORF">SAMN05444280_10179</name>
</gene>
<dbReference type="RefSeq" id="WP_175552434.1">
    <property type="nucleotide sequence ID" value="NZ_FQZE01000001.1"/>
</dbReference>
<name>A0A1M6A5P4_9BACT</name>
<dbReference type="Proteomes" id="UP000184050">
    <property type="component" value="Unassembled WGS sequence"/>
</dbReference>
<keyword evidence="2" id="KW-1185">Reference proteome</keyword>
<dbReference type="EMBL" id="FQZE01000001">
    <property type="protein sequence ID" value="SHI31814.1"/>
    <property type="molecule type" value="Genomic_DNA"/>
</dbReference>
<sequence length="50" mass="6301">MKNNEKDFDAVKMMRDIRCQLHEEYERNPKKRKADLERIRKKYMRTTISR</sequence>
<proteinExistence type="predicted"/>
<evidence type="ECO:0000313" key="1">
    <source>
        <dbReference type="EMBL" id="SHI31814.1"/>
    </source>
</evidence>
<dbReference type="STRING" id="1168035.SAMN05444280_10179"/>
<reference evidence="1 2" key="1">
    <citation type="submission" date="2016-11" db="EMBL/GenBank/DDBJ databases">
        <authorList>
            <person name="Jaros S."/>
            <person name="Januszkiewicz K."/>
            <person name="Wedrychowicz H."/>
        </authorList>
    </citation>
    <scope>NUCLEOTIDE SEQUENCE [LARGE SCALE GENOMIC DNA]</scope>
    <source>
        <strain evidence="1 2">DSM 27063</strain>
    </source>
</reference>
<organism evidence="1 2">
    <name type="scientific">Tangfeifania diversioriginum</name>
    <dbReference type="NCBI Taxonomy" id="1168035"/>
    <lineage>
        <taxon>Bacteria</taxon>
        <taxon>Pseudomonadati</taxon>
        <taxon>Bacteroidota</taxon>
        <taxon>Bacteroidia</taxon>
        <taxon>Marinilabiliales</taxon>
        <taxon>Prolixibacteraceae</taxon>
        <taxon>Tangfeifania</taxon>
    </lineage>
</organism>
<evidence type="ECO:0000313" key="2">
    <source>
        <dbReference type="Proteomes" id="UP000184050"/>
    </source>
</evidence>
<dbReference type="AlphaFoldDB" id="A0A1M6A5P4"/>